<gene>
    <name evidence="1" type="ORF">Tci_912377</name>
</gene>
<dbReference type="AlphaFoldDB" id="A0A699W3R6"/>
<name>A0A699W3R6_TANCI</name>
<feature type="non-terminal residue" evidence="1">
    <location>
        <position position="1"/>
    </location>
</feature>
<reference evidence="1" key="1">
    <citation type="journal article" date="2019" name="Sci. Rep.">
        <title>Draft genome of Tanacetum cinerariifolium, the natural source of mosquito coil.</title>
        <authorList>
            <person name="Yamashiro T."/>
            <person name="Shiraishi A."/>
            <person name="Satake H."/>
            <person name="Nakayama K."/>
        </authorList>
    </citation>
    <scope>NUCLEOTIDE SEQUENCE</scope>
</reference>
<comment type="caution">
    <text evidence="1">The sequence shown here is derived from an EMBL/GenBank/DDBJ whole genome shotgun (WGS) entry which is preliminary data.</text>
</comment>
<proteinExistence type="predicted"/>
<evidence type="ECO:0000313" key="1">
    <source>
        <dbReference type="EMBL" id="GFD40408.1"/>
    </source>
</evidence>
<accession>A0A699W3R6</accession>
<organism evidence="1">
    <name type="scientific">Tanacetum cinerariifolium</name>
    <name type="common">Dalmatian daisy</name>
    <name type="synonym">Chrysanthemum cinerariifolium</name>
    <dbReference type="NCBI Taxonomy" id="118510"/>
    <lineage>
        <taxon>Eukaryota</taxon>
        <taxon>Viridiplantae</taxon>
        <taxon>Streptophyta</taxon>
        <taxon>Embryophyta</taxon>
        <taxon>Tracheophyta</taxon>
        <taxon>Spermatophyta</taxon>
        <taxon>Magnoliopsida</taxon>
        <taxon>eudicotyledons</taxon>
        <taxon>Gunneridae</taxon>
        <taxon>Pentapetalae</taxon>
        <taxon>asterids</taxon>
        <taxon>campanulids</taxon>
        <taxon>Asterales</taxon>
        <taxon>Asteraceae</taxon>
        <taxon>Asteroideae</taxon>
        <taxon>Anthemideae</taxon>
        <taxon>Anthemidinae</taxon>
        <taxon>Tanacetum</taxon>
    </lineage>
</organism>
<dbReference type="EMBL" id="BKCJ011533096">
    <property type="protein sequence ID" value="GFD40408.1"/>
    <property type="molecule type" value="Genomic_DNA"/>
</dbReference>
<sequence>SSTESNSYSSSKRILEKVVKQEGTSQPFSPPDSLGFGTRFSTQDFINSSDFVVGIVSRCSSPVLRESMGSLGVTAEQGGSSEILLSFKELDSSSSS</sequence>
<protein>
    <submittedName>
        <fullName evidence="1">Uncharacterized protein</fullName>
    </submittedName>
</protein>